<evidence type="ECO:0000313" key="2">
    <source>
        <dbReference type="EMBL" id="MEQ6887925.1"/>
    </source>
</evidence>
<evidence type="ECO:0000313" key="3">
    <source>
        <dbReference type="Proteomes" id="UP001472978"/>
    </source>
</evidence>
<comment type="caution">
    <text evidence="2">The sequence shown here is derived from an EMBL/GenBank/DDBJ whole genome shotgun (WGS) entry which is preliminary data.</text>
</comment>
<reference evidence="2 3" key="1">
    <citation type="submission" date="2024-05" db="EMBL/GenBank/DDBJ databases">
        <title>Halomonas sp. CS7 16S ribosomal RNA gene Genome sequencing and assembly.</title>
        <authorList>
            <person name="Yook S."/>
        </authorList>
    </citation>
    <scope>NUCLEOTIDE SEQUENCE [LARGE SCALE GENOMIC DNA]</scope>
    <source>
        <strain evidence="2 3">CS7</strain>
    </source>
</reference>
<evidence type="ECO:0000256" key="1">
    <source>
        <dbReference type="SAM" id="Phobius"/>
    </source>
</evidence>
<dbReference type="EMBL" id="JBEGCI010000003">
    <property type="protein sequence ID" value="MEQ6887925.1"/>
    <property type="molecule type" value="Genomic_DNA"/>
</dbReference>
<dbReference type="Proteomes" id="UP001472978">
    <property type="component" value="Unassembled WGS sequence"/>
</dbReference>
<keyword evidence="1" id="KW-0812">Transmembrane</keyword>
<feature type="transmembrane region" description="Helical" evidence="1">
    <location>
        <begin position="20"/>
        <end position="40"/>
    </location>
</feature>
<accession>A0ABV1N2H0</accession>
<dbReference type="RefSeq" id="WP_349757473.1">
    <property type="nucleotide sequence ID" value="NZ_JBEGCI010000003.1"/>
</dbReference>
<keyword evidence="3" id="KW-1185">Reference proteome</keyword>
<organism evidence="2 3">
    <name type="scientific">Halomonas pelophila</name>
    <dbReference type="NCBI Taxonomy" id="3151122"/>
    <lineage>
        <taxon>Bacteria</taxon>
        <taxon>Pseudomonadati</taxon>
        <taxon>Pseudomonadota</taxon>
        <taxon>Gammaproteobacteria</taxon>
        <taxon>Oceanospirillales</taxon>
        <taxon>Halomonadaceae</taxon>
        <taxon>Halomonas</taxon>
    </lineage>
</organism>
<proteinExistence type="predicted"/>
<keyword evidence="1" id="KW-1133">Transmembrane helix</keyword>
<gene>
    <name evidence="2" type="ORF">ABE957_04455</name>
</gene>
<protein>
    <submittedName>
        <fullName evidence="2">Uncharacterized protein</fullName>
    </submittedName>
</protein>
<keyword evidence="1" id="KW-0472">Membrane</keyword>
<name>A0ABV1N2H0_9GAMM</name>
<sequence length="205" mass="23708">MDWSQLFEASTWSGFTQNIFSTPSNFIALAALLVSLSSAWSSRHHSRLSVLPAFATWADYPTAENPTCTIMLSNKGFGPGIIQSFEAWHGHYRMPGRAHKPIRCLIERVFKGYQLHVEKVAGPEKGHTFGVGEDLVLARFDVDRAIVDGGDDYFEVFFEPVSLLIFYRDIYGREWVYLVEEFEGHTHLLRWWKRPYLWIRYKGKV</sequence>